<sequence>MTGGGVREEQLALNGETVRWLEHGEGSPVVLVHGVPTSPRLWRHVMPLVHGRCLALEMAGYGTSIPDGSGRDLGLAAQADRLLGWIDALGIEAPVLVGHDLGGGVAQIAAVRRPDRFSGLVITNGVCYDSWPIPSVVAMKRAADVLRLLPQTMVYPSLVQLFHRGHDDRSRALESIGVHWQPYVTHGAARALARQVSDLRVEDTLAISDRLPSLGLPARVVWGAADRFQKVAYGERLATDLGTTLRPIPGGRHFTPEDHPEIIAAAIDELLPSAAARSGAPPGAQSRAR</sequence>
<dbReference type="GO" id="GO:0003824">
    <property type="term" value="F:catalytic activity"/>
    <property type="evidence" value="ECO:0007669"/>
    <property type="project" value="InterPro"/>
</dbReference>
<proteinExistence type="predicted"/>
<evidence type="ECO:0000259" key="1">
    <source>
        <dbReference type="Pfam" id="PF00561"/>
    </source>
</evidence>
<dbReference type="RefSeq" id="WP_211355079.1">
    <property type="nucleotide sequence ID" value="NZ_VFQE01000001.1"/>
</dbReference>
<dbReference type="EMBL" id="VFQE01000001">
    <property type="protein sequence ID" value="TQN42868.1"/>
    <property type="molecule type" value="Genomic_DNA"/>
</dbReference>
<dbReference type="InterPro" id="IPR000639">
    <property type="entry name" value="Epox_hydrolase-like"/>
</dbReference>
<gene>
    <name evidence="2" type="ORF">FHU33_2278</name>
</gene>
<dbReference type="Pfam" id="PF00561">
    <property type="entry name" value="Abhydrolase_1"/>
    <property type="match status" value="1"/>
</dbReference>
<keyword evidence="3" id="KW-1185">Reference proteome</keyword>
<protein>
    <submittedName>
        <fullName evidence="2">Pimeloyl-ACP methyl ester carboxylesterase</fullName>
    </submittedName>
</protein>
<dbReference type="InterPro" id="IPR050266">
    <property type="entry name" value="AB_hydrolase_sf"/>
</dbReference>
<dbReference type="PRINTS" id="PR00412">
    <property type="entry name" value="EPOXHYDRLASE"/>
</dbReference>
<accession>A0A543PFL9</accession>
<dbReference type="InterPro" id="IPR000073">
    <property type="entry name" value="AB_hydrolase_1"/>
</dbReference>
<dbReference type="SUPFAM" id="SSF53474">
    <property type="entry name" value="alpha/beta-Hydrolases"/>
    <property type="match status" value="1"/>
</dbReference>
<comment type="caution">
    <text evidence="2">The sequence shown here is derived from an EMBL/GenBank/DDBJ whole genome shotgun (WGS) entry which is preliminary data.</text>
</comment>
<organism evidence="2 3">
    <name type="scientific">Blastococcus colisei</name>
    <dbReference type="NCBI Taxonomy" id="1564162"/>
    <lineage>
        <taxon>Bacteria</taxon>
        <taxon>Bacillati</taxon>
        <taxon>Actinomycetota</taxon>
        <taxon>Actinomycetes</taxon>
        <taxon>Geodermatophilales</taxon>
        <taxon>Geodermatophilaceae</taxon>
        <taxon>Blastococcus</taxon>
    </lineage>
</organism>
<evidence type="ECO:0000313" key="2">
    <source>
        <dbReference type="EMBL" id="TQN42868.1"/>
    </source>
</evidence>
<dbReference type="PRINTS" id="PR00111">
    <property type="entry name" value="ABHYDROLASE"/>
</dbReference>
<dbReference type="InterPro" id="IPR029058">
    <property type="entry name" value="AB_hydrolase_fold"/>
</dbReference>
<dbReference type="Gene3D" id="3.40.50.1820">
    <property type="entry name" value="alpha/beta hydrolase"/>
    <property type="match status" value="1"/>
</dbReference>
<reference evidence="2 3" key="1">
    <citation type="submission" date="2019-06" db="EMBL/GenBank/DDBJ databases">
        <title>Sequencing the genomes of 1000 actinobacteria strains.</title>
        <authorList>
            <person name="Klenk H.-P."/>
        </authorList>
    </citation>
    <scope>NUCLEOTIDE SEQUENCE [LARGE SCALE GENOMIC DNA]</scope>
    <source>
        <strain evidence="2 3">DSM 46837</strain>
    </source>
</reference>
<name>A0A543PFL9_9ACTN</name>
<evidence type="ECO:0000313" key="3">
    <source>
        <dbReference type="Proteomes" id="UP000319865"/>
    </source>
</evidence>
<dbReference type="Proteomes" id="UP000319865">
    <property type="component" value="Unassembled WGS sequence"/>
</dbReference>
<dbReference type="PANTHER" id="PTHR43798">
    <property type="entry name" value="MONOACYLGLYCEROL LIPASE"/>
    <property type="match status" value="1"/>
</dbReference>
<feature type="domain" description="AB hydrolase-1" evidence="1">
    <location>
        <begin position="28"/>
        <end position="258"/>
    </location>
</feature>
<dbReference type="AlphaFoldDB" id="A0A543PFL9"/>